<keyword evidence="1" id="KW-0732">Signal</keyword>
<feature type="signal peptide" evidence="1">
    <location>
        <begin position="1"/>
        <end position="22"/>
    </location>
</feature>
<sequence>MAYRVFATFLVVLLAAVGCRTAQVENEGADTTGEYTTQRLPSDDAIPSGTELRVELNQKLSTETTSEGDEFSATLLDPLVTEDGETVVPAGAMVRGEVTGLKESEEMGDQAAIRLHVQEISFDGETYELPAEIVQTEVEAERDKSDIGTGAAVGGVAGAALGAIIGRDVGGALLGGAIGAGAGTLISLGMGSADAELPAGSEMILRTTRTIDVD</sequence>
<evidence type="ECO:0000313" key="3">
    <source>
        <dbReference type="Proteomes" id="UP000315995"/>
    </source>
</evidence>
<reference evidence="2 3" key="1">
    <citation type="submission" date="2019-06" db="EMBL/GenBank/DDBJ databases">
        <title>Persicimonas caeni gen. nov., sp. nov., a predatory bacterium isolated from solar saltern.</title>
        <authorList>
            <person name="Wang S."/>
        </authorList>
    </citation>
    <scope>NUCLEOTIDE SEQUENCE [LARGE SCALE GENOMIC DNA]</scope>
    <source>
        <strain evidence="2 3">YN101</strain>
    </source>
</reference>
<dbReference type="AlphaFoldDB" id="A0A4Y6PZ66"/>
<proteinExistence type="predicted"/>
<accession>A0A4Y6PZ66</accession>
<accession>A0A5B8YAT0</accession>
<evidence type="ECO:0008006" key="4">
    <source>
        <dbReference type="Google" id="ProtNLM"/>
    </source>
</evidence>
<protein>
    <recommendedName>
        <fullName evidence="4">Glycine zipper domain-containing protein</fullName>
    </recommendedName>
</protein>
<gene>
    <name evidence="2" type="ORF">FIV42_23255</name>
</gene>
<dbReference type="RefSeq" id="WP_141200007.1">
    <property type="nucleotide sequence ID" value="NZ_CP041186.1"/>
</dbReference>
<dbReference type="EMBL" id="CP041186">
    <property type="protein sequence ID" value="QDG53553.1"/>
    <property type="molecule type" value="Genomic_DNA"/>
</dbReference>
<feature type="chain" id="PRO_5030106731" description="Glycine zipper domain-containing protein" evidence="1">
    <location>
        <begin position="23"/>
        <end position="214"/>
    </location>
</feature>
<dbReference type="OrthoDB" id="9993061at2"/>
<organism evidence="2 3">
    <name type="scientific">Persicimonas caeni</name>
    <dbReference type="NCBI Taxonomy" id="2292766"/>
    <lineage>
        <taxon>Bacteria</taxon>
        <taxon>Deltaproteobacteria</taxon>
        <taxon>Bradymonadales</taxon>
        <taxon>Bradymonadaceae</taxon>
        <taxon>Persicimonas</taxon>
    </lineage>
</organism>
<dbReference type="PROSITE" id="PS51257">
    <property type="entry name" value="PROKAR_LIPOPROTEIN"/>
    <property type="match status" value="1"/>
</dbReference>
<dbReference type="Proteomes" id="UP000315995">
    <property type="component" value="Chromosome"/>
</dbReference>
<name>A0A4Y6PZ66_PERCE</name>
<evidence type="ECO:0000313" key="2">
    <source>
        <dbReference type="EMBL" id="QDG53553.1"/>
    </source>
</evidence>
<evidence type="ECO:0000256" key="1">
    <source>
        <dbReference type="SAM" id="SignalP"/>
    </source>
</evidence>
<keyword evidence="3" id="KW-1185">Reference proteome</keyword>